<dbReference type="InterPro" id="IPR001650">
    <property type="entry name" value="Helicase_C-like"/>
</dbReference>
<dbReference type="STRING" id="400682.A0A1X7TUP3"/>
<dbReference type="Pfam" id="PF00270">
    <property type="entry name" value="DEAD"/>
    <property type="match status" value="1"/>
</dbReference>
<feature type="domain" description="Helicase ATP-binding" evidence="13">
    <location>
        <begin position="241"/>
        <end position="409"/>
    </location>
</feature>
<dbReference type="GO" id="GO:0005694">
    <property type="term" value="C:chromosome"/>
    <property type="evidence" value="ECO:0007669"/>
    <property type="project" value="TreeGrafter"/>
</dbReference>
<dbReference type="PANTHER" id="PTHR13710:SF120">
    <property type="entry name" value="BIFUNCTIONAL 3'-5' EXONUCLEASE_ATP-DEPENDENT HELICASE WRN"/>
    <property type="match status" value="1"/>
</dbReference>
<dbReference type="SUPFAM" id="SSF47819">
    <property type="entry name" value="HRDC-like"/>
    <property type="match status" value="1"/>
</dbReference>
<evidence type="ECO:0000256" key="9">
    <source>
        <dbReference type="ARBA" id="ARBA00034617"/>
    </source>
</evidence>
<dbReference type="EnsemblMetazoa" id="Aqu2.1.18620_001">
    <property type="protein sequence ID" value="Aqu2.1.18620_001"/>
    <property type="gene ID" value="Aqu2.1.18620"/>
</dbReference>
<comment type="catalytic activity">
    <reaction evidence="9">
        <text>Couples ATP hydrolysis with the unwinding of duplex DNA by translocating in the 3'-5' direction.</text>
        <dbReference type="EC" id="5.6.2.4"/>
    </reaction>
</comment>
<dbReference type="EC" id="5.6.2.4" evidence="10"/>
<dbReference type="PANTHER" id="PTHR13710">
    <property type="entry name" value="DNA HELICASE RECQ FAMILY MEMBER"/>
    <property type="match status" value="1"/>
</dbReference>
<dbReference type="InterPro" id="IPR036390">
    <property type="entry name" value="WH_DNA-bd_sf"/>
</dbReference>
<name>A0A1X7TUP3_AMPQE</name>
<dbReference type="InterPro" id="IPR011545">
    <property type="entry name" value="DEAD/DEAH_box_helicase_dom"/>
</dbReference>
<keyword evidence="4" id="KW-0378">Hydrolase</keyword>
<dbReference type="GO" id="GO:0009378">
    <property type="term" value="F:four-way junction helicase activity"/>
    <property type="evidence" value="ECO:0007669"/>
    <property type="project" value="TreeGrafter"/>
</dbReference>
<dbReference type="PROSITE" id="PS51194">
    <property type="entry name" value="HELICASE_CTER"/>
    <property type="match status" value="1"/>
</dbReference>
<feature type="domain" description="Helicase C-terminal" evidence="14">
    <location>
        <begin position="434"/>
        <end position="591"/>
    </location>
</feature>
<dbReference type="GO" id="GO:0005524">
    <property type="term" value="F:ATP binding"/>
    <property type="evidence" value="ECO:0007669"/>
    <property type="project" value="UniProtKB-KW"/>
</dbReference>
<comment type="cofactor">
    <cofactor evidence="1">
        <name>Zn(2+)</name>
        <dbReference type="ChEBI" id="CHEBI:29105"/>
    </cofactor>
</comment>
<evidence type="ECO:0000259" key="13">
    <source>
        <dbReference type="PROSITE" id="PS51192"/>
    </source>
</evidence>
<dbReference type="GO" id="GO:0016787">
    <property type="term" value="F:hydrolase activity"/>
    <property type="evidence" value="ECO:0007669"/>
    <property type="project" value="UniProtKB-KW"/>
</dbReference>
<comment type="similarity">
    <text evidence="2">Belongs to the helicase family. RecQ subfamily.</text>
</comment>
<keyword evidence="3" id="KW-0547">Nucleotide-binding</keyword>
<dbReference type="NCBIfam" id="TIGR00614">
    <property type="entry name" value="recQ_fam"/>
    <property type="match status" value="1"/>
</dbReference>
<dbReference type="SMART" id="SM00487">
    <property type="entry name" value="DEXDc"/>
    <property type="match status" value="1"/>
</dbReference>
<evidence type="ECO:0000256" key="6">
    <source>
        <dbReference type="ARBA" id="ARBA00022840"/>
    </source>
</evidence>
<evidence type="ECO:0000256" key="5">
    <source>
        <dbReference type="ARBA" id="ARBA00022806"/>
    </source>
</evidence>
<keyword evidence="8" id="KW-0413">Isomerase</keyword>
<dbReference type="InterPro" id="IPR018982">
    <property type="entry name" value="RQC_domain"/>
</dbReference>
<dbReference type="SMART" id="SM00490">
    <property type="entry name" value="HELICc"/>
    <property type="match status" value="1"/>
</dbReference>
<evidence type="ECO:0000256" key="7">
    <source>
        <dbReference type="ARBA" id="ARBA00023125"/>
    </source>
</evidence>
<dbReference type="CDD" id="cd18794">
    <property type="entry name" value="SF2_C_RecQ"/>
    <property type="match status" value="1"/>
</dbReference>
<evidence type="ECO:0000259" key="14">
    <source>
        <dbReference type="PROSITE" id="PS51194"/>
    </source>
</evidence>
<dbReference type="Pfam" id="PF00570">
    <property type="entry name" value="HRDC"/>
    <property type="match status" value="1"/>
</dbReference>
<feature type="region of interest" description="Disordered" evidence="11">
    <location>
        <begin position="105"/>
        <end position="140"/>
    </location>
</feature>
<evidence type="ECO:0000256" key="1">
    <source>
        <dbReference type="ARBA" id="ARBA00001947"/>
    </source>
</evidence>
<dbReference type="GO" id="GO:0003677">
    <property type="term" value="F:DNA binding"/>
    <property type="evidence" value="ECO:0007669"/>
    <property type="project" value="UniProtKB-KW"/>
</dbReference>
<dbReference type="InterPro" id="IPR032284">
    <property type="entry name" value="RecQ_Zn-bd"/>
</dbReference>
<sequence length="1113" mass="124289">MGDPKQSLEASLSSLLEDIQSYRSILTGEKDPEMSDEVIVTVTEELDVIRQNIKNTMKPLLRNGRGGGEKDDAGEMDLSNLPFPSVPDSSIILSPLVTIETDPSHHIPTITTPQEHLKDSTGTRGGGEQDEGIDEEEGVDDWDDCGLEEMLQNEEASKLFESICLEQETNQTNSSSSTDTDGQWIGEETDCMIIDNEGGSMSTGGDDQYTDIPPPSKDHVDKLKESFGHSNFKPEQWRIIHSILKDRRDTCAVMATGYGKSLCYQYPAVYCNGLSLVISPLISLMEDQVTQLNVRNIPSCFLGSAQFDEAAAKKNILSGNIRVLFITPEYADRSNKFFIEVCEKVGITLVAIDEAHCVSQWGHDFRDSYRRLGNIRHHIPNVPLLALTATATPAVRKDIISSLRLTNPLMVTTSFDRPNLYIEINPKSGLPSEDFKPLLLATKDPATNRTVHSFEGPTIVYCRKKAVTEEITSVLKSMGVSCGTYHADIPLKERKEVHHKFLRDELQCVVATIAFGMGIDKPDVRLIVHYSAPQDIECYYQEIGRAGRDGSPSKCYMFYSDSDFNLNRFFLKDISDSLFLEHKQKMLRKLMTLLSSSECRRKLLLEHFSKNLSTDIGGHKDCCDNCRRFLRGDIQIKTNYSKDAKLLMDVIKALRNDYGITMTVSILRGSKAQKIPKYILKHPVHGKGLHHSEKWWKSFAGVLISGHYLREESVPNGFGSTVSLSIKGSRWYDRFESDPDGTTIDVIPTNDMIAYDKEQQKQHSIIPSSLNPKYAASAADTFIASSDSSLIIPLKDDPSSYNVLLVNMKNVGGEVGGANVPIKDKETEALESALYEELVSYRNQIAHETDIPPFMIASNKLLGILSLSRPTTEESLRLIDGVSQQFITKFGMKLLTKIKEYCTAHPTLRTDTELNKGREDTDTDTGKIQVAIKVRKSIIGPISEKNGSYYDSYTREGLSVEEIASRRGVQVQTVMGHLVDCYEAGYMLNYRELGFTEEIERLITDTIRRPPISSDVGRLKPIKEQLPEHIEYWQIRMTIALLMVTSGFIRNKLTTTPTLTSPTLSSGSSGTASKRSLPNTFKRSHSYSSSSSSSGGYGRGYFTGSKKKARKFF</sequence>
<evidence type="ECO:0000313" key="15">
    <source>
        <dbReference type="EnsemblMetazoa" id="Aqu2.1.18620_001"/>
    </source>
</evidence>
<dbReference type="InterPro" id="IPR010997">
    <property type="entry name" value="HRDC-like_sf"/>
</dbReference>
<proteinExistence type="inferred from homology"/>
<evidence type="ECO:0000256" key="8">
    <source>
        <dbReference type="ARBA" id="ARBA00023235"/>
    </source>
</evidence>
<dbReference type="Pfam" id="PF00271">
    <property type="entry name" value="Helicase_C"/>
    <property type="match status" value="1"/>
</dbReference>
<dbReference type="InterPro" id="IPR014001">
    <property type="entry name" value="Helicase_ATP-bd"/>
</dbReference>
<dbReference type="SMART" id="SM00956">
    <property type="entry name" value="RQC"/>
    <property type="match status" value="1"/>
</dbReference>
<dbReference type="GO" id="GO:0006260">
    <property type="term" value="P:DNA replication"/>
    <property type="evidence" value="ECO:0007669"/>
    <property type="project" value="InterPro"/>
</dbReference>
<dbReference type="GO" id="GO:0043138">
    <property type="term" value="F:3'-5' DNA helicase activity"/>
    <property type="evidence" value="ECO:0007669"/>
    <property type="project" value="UniProtKB-EC"/>
</dbReference>
<dbReference type="GO" id="GO:0000723">
    <property type="term" value="P:telomere maintenance"/>
    <property type="evidence" value="ECO:0007669"/>
    <property type="project" value="TreeGrafter"/>
</dbReference>
<evidence type="ECO:0000259" key="12">
    <source>
        <dbReference type="PROSITE" id="PS50967"/>
    </source>
</evidence>
<dbReference type="eggNOG" id="KOG0351">
    <property type="taxonomic scope" value="Eukaryota"/>
</dbReference>
<feature type="compositionally biased region" description="Acidic residues" evidence="11">
    <location>
        <begin position="128"/>
        <end position="140"/>
    </location>
</feature>
<accession>A0A1X7TUP3</accession>
<organism evidence="15">
    <name type="scientific">Amphimedon queenslandica</name>
    <name type="common">Sponge</name>
    <dbReference type="NCBI Taxonomy" id="400682"/>
    <lineage>
        <taxon>Eukaryota</taxon>
        <taxon>Metazoa</taxon>
        <taxon>Porifera</taxon>
        <taxon>Demospongiae</taxon>
        <taxon>Heteroscleromorpha</taxon>
        <taxon>Haplosclerida</taxon>
        <taxon>Niphatidae</taxon>
        <taxon>Amphimedon</taxon>
    </lineage>
</organism>
<feature type="compositionally biased region" description="Low complexity" evidence="11">
    <location>
        <begin position="1059"/>
        <end position="1071"/>
    </location>
</feature>
<keyword evidence="7" id="KW-0238">DNA-binding</keyword>
<protein>
    <recommendedName>
        <fullName evidence="10">DNA 3'-5' helicase</fullName>
        <ecNumber evidence="10">5.6.2.4</ecNumber>
    </recommendedName>
</protein>
<dbReference type="Pfam" id="PF14493">
    <property type="entry name" value="HTH_40"/>
    <property type="match status" value="1"/>
</dbReference>
<dbReference type="PROSITE" id="PS51192">
    <property type="entry name" value="HELICASE_ATP_BIND_1"/>
    <property type="match status" value="1"/>
</dbReference>
<evidence type="ECO:0000256" key="11">
    <source>
        <dbReference type="SAM" id="MobiDB-lite"/>
    </source>
</evidence>
<feature type="region of interest" description="Disordered" evidence="11">
    <location>
        <begin position="1059"/>
        <end position="1113"/>
    </location>
</feature>
<dbReference type="Gene3D" id="1.10.10.10">
    <property type="entry name" value="Winged helix-like DNA-binding domain superfamily/Winged helix DNA-binding domain"/>
    <property type="match status" value="1"/>
</dbReference>
<dbReference type="GO" id="GO:0005737">
    <property type="term" value="C:cytoplasm"/>
    <property type="evidence" value="ECO:0007669"/>
    <property type="project" value="TreeGrafter"/>
</dbReference>
<dbReference type="InterPro" id="IPR027417">
    <property type="entry name" value="P-loop_NTPase"/>
</dbReference>
<reference evidence="15" key="1">
    <citation type="submission" date="2017-05" db="UniProtKB">
        <authorList>
            <consortium name="EnsemblMetazoa"/>
        </authorList>
    </citation>
    <scope>IDENTIFICATION</scope>
</reference>
<dbReference type="SUPFAM" id="SSF46785">
    <property type="entry name" value="Winged helix' DNA-binding domain"/>
    <property type="match status" value="1"/>
</dbReference>
<dbReference type="GO" id="GO:0000724">
    <property type="term" value="P:double-strand break repair via homologous recombination"/>
    <property type="evidence" value="ECO:0007669"/>
    <property type="project" value="TreeGrafter"/>
</dbReference>
<dbReference type="InterPro" id="IPR036388">
    <property type="entry name" value="WH-like_DNA-bd_sf"/>
</dbReference>
<dbReference type="InParanoid" id="A0A1X7TUP3"/>
<dbReference type="Gene3D" id="3.40.50.300">
    <property type="entry name" value="P-loop containing nucleotide triphosphate hydrolases"/>
    <property type="match status" value="2"/>
</dbReference>
<keyword evidence="6" id="KW-0067">ATP-binding</keyword>
<dbReference type="InterPro" id="IPR004589">
    <property type="entry name" value="DNA_helicase_ATP-dep_RecQ"/>
</dbReference>
<feature type="compositionally biased region" description="Polar residues" evidence="11">
    <location>
        <begin position="1072"/>
        <end position="1081"/>
    </location>
</feature>
<evidence type="ECO:0000256" key="3">
    <source>
        <dbReference type="ARBA" id="ARBA00022741"/>
    </source>
</evidence>
<dbReference type="InterPro" id="IPR029491">
    <property type="entry name" value="Helicase_HTH"/>
</dbReference>
<dbReference type="InterPro" id="IPR002121">
    <property type="entry name" value="HRDC_dom"/>
</dbReference>
<dbReference type="SUPFAM" id="SSF52540">
    <property type="entry name" value="P-loop containing nucleoside triphosphate hydrolases"/>
    <property type="match status" value="1"/>
</dbReference>
<dbReference type="GO" id="GO:0005654">
    <property type="term" value="C:nucleoplasm"/>
    <property type="evidence" value="ECO:0007669"/>
    <property type="project" value="TreeGrafter"/>
</dbReference>
<dbReference type="FunFam" id="3.40.50.300:FF:000941">
    <property type="entry name" value="Werner syndrome RecQ like helicase"/>
    <property type="match status" value="1"/>
</dbReference>
<dbReference type="AlphaFoldDB" id="A0A1X7TUP3"/>
<evidence type="ECO:0000256" key="2">
    <source>
        <dbReference type="ARBA" id="ARBA00005446"/>
    </source>
</evidence>
<dbReference type="Pfam" id="PF16124">
    <property type="entry name" value="RecQ_Zn_bind"/>
    <property type="match status" value="1"/>
</dbReference>
<evidence type="ECO:0000256" key="4">
    <source>
        <dbReference type="ARBA" id="ARBA00022801"/>
    </source>
</evidence>
<dbReference type="Gene3D" id="1.10.150.80">
    <property type="entry name" value="HRDC domain"/>
    <property type="match status" value="1"/>
</dbReference>
<dbReference type="SMART" id="SM00341">
    <property type="entry name" value="HRDC"/>
    <property type="match status" value="1"/>
</dbReference>
<keyword evidence="5" id="KW-0347">Helicase</keyword>
<evidence type="ECO:0000256" key="10">
    <source>
        <dbReference type="ARBA" id="ARBA00034808"/>
    </source>
</evidence>
<dbReference type="Pfam" id="PF09382">
    <property type="entry name" value="RQC"/>
    <property type="match status" value="1"/>
</dbReference>
<dbReference type="InterPro" id="IPR044876">
    <property type="entry name" value="HRDC_dom_sf"/>
</dbReference>
<feature type="domain" description="HRDC" evidence="12">
    <location>
        <begin position="828"/>
        <end position="908"/>
    </location>
</feature>
<dbReference type="PROSITE" id="PS50967">
    <property type="entry name" value="HRDC"/>
    <property type="match status" value="1"/>
</dbReference>
<dbReference type="OrthoDB" id="10261556at2759"/>